<evidence type="ECO:0000313" key="2">
    <source>
        <dbReference type="Proteomes" id="UP001519418"/>
    </source>
</evidence>
<reference evidence="1 2" key="1">
    <citation type="submission" date="2020-02" db="EMBL/GenBank/DDBJ databases">
        <title>Fructobacillus sp. isolated from paper mulberry of Taiwan.</title>
        <authorList>
            <person name="Lin S.-T."/>
        </authorList>
    </citation>
    <scope>NUCLEOTIDE SEQUENCE [LARGE SCALE GENOMIC DNA]</scope>
    <source>
        <strain evidence="1 2">M1-10</strain>
    </source>
</reference>
<proteinExistence type="predicted"/>
<evidence type="ECO:0000313" key="1">
    <source>
        <dbReference type="EMBL" id="MBS9335143.1"/>
    </source>
</evidence>
<dbReference type="Pfam" id="PF04392">
    <property type="entry name" value="ABC_sub_bind"/>
    <property type="match status" value="1"/>
</dbReference>
<name>A0ABS5QPM8_9LACO</name>
<dbReference type="InterPro" id="IPR028082">
    <property type="entry name" value="Peripla_BP_I"/>
</dbReference>
<accession>A0ABS5QPM8</accession>
<dbReference type="NCBIfam" id="NF041285">
    <property type="entry name" value="ABC_SBP_TrpX"/>
    <property type="match status" value="1"/>
</dbReference>
<gene>
    <name evidence="1" type="ORF">G6R27_03730</name>
</gene>
<keyword evidence="2" id="KW-1185">Reference proteome</keyword>
<dbReference type="PANTHER" id="PTHR35271:SF1">
    <property type="entry name" value="ABC TRANSPORTER, SUBSTRATE-BINDING LIPOPROTEIN"/>
    <property type="match status" value="1"/>
</dbReference>
<dbReference type="PANTHER" id="PTHR35271">
    <property type="entry name" value="ABC TRANSPORTER, SUBSTRATE-BINDING LIPOPROTEIN-RELATED"/>
    <property type="match status" value="1"/>
</dbReference>
<dbReference type="RefSeq" id="WP_213819743.1">
    <property type="nucleotide sequence ID" value="NZ_JAAMFI010000002.1"/>
</dbReference>
<sequence>MNKRLLIATSVIGAFLVFAFFTEGLGNHAKSQQTKTVGILQLVTHPALDQIHQGVVQGLKDGGFTEGKNLKISYQNAQANQANLKTMAQDFVNKDTDLNVGIATPAALSLAQASKNETSTLLAGITNPVGAKLVNSLKQPGKNITGVSGDSPYAKQAQVFKDILPKAKTIGIISTTSDAGGTYNAAQMTKTLKKAGYTVKNYTISSTNDMLQVATTMAGEVDAIYAPQDNSVATAMKTLVAAAKDKNVPVIPSNDTMVKDGGLITYSQSQYQVGYQAGQMAARVLKGEKAQTMPVQTVDKGTYAVNLQTAADLGIRLPDAIVKEAKENQEAY</sequence>
<organism evidence="1 2">
    <name type="scientific">Fructobacillus papyriferae</name>
    <dbReference type="NCBI Taxonomy" id="2713171"/>
    <lineage>
        <taxon>Bacteria</taxon>
        <taxon>Bacillati</taxon>
        <taxon>Bacillota</taxon>
        <taxon>Bacilli</taxon>
        <taxon>Lactobacillales</taxon>
        <taxon>Lactobacillaceae</taxon>
        <taxon>Fructobacillus</taxon>
    </lineage>
</organism>
<dbReference type="EMBL" id="JAAMFI010000002">
    <property type="protein sequence ID" value="MBS9335143.1"/>
    <property type="molecule type" value="Genomic_DNA"/>
</dbReference>
<dbReference type="Gene3D" id="3.40.50.2300">
    <property type="match status" value="2"/>
</dbReference>
<dbReference type="SUPFAM" id="SSF53822">
    <property type="entry name" value="Periplasmic binding protein-like I"/>
    <property type="match status" value="1"/>
</dbReference>
<protein>
    <submittedName>
        <fullName evidence="1">ABC transporter substrate-binding protein</fullName>
    </submittedName>
</protein>
<dbReference type="InterPro" id="IPR047776">
    <property type="entry name" value="ABC_SBP_TrpX-like"/>
</dbReference>
<comment type="caution">
    <text evidence="1">The sequence shown here is derived from an EMBL/GenBank/DDBJ whole genome shotgun (WGS) entry which is preliminary data.</text>
</comment>
<dbReference type="InterPro" id="IPR007487">
    <property type="entry name" value="ABC_transpt-TYRBP-like"/>
</dbReference>
<dbReference type="Proteomes" id="UP001519418">
    <property type="component" value="Unassembled WGS sequence"/>
</dbReference>
<dbReference type="CDD" id="cd06325">
    <property type="entry name" value="PBP1_ABC_unchar_transporter"/>
    <property type="match status" value="1"/>
</dbReference>